<dbReference type="WBParaSite" id="RSKR_0000379900.1">
    <property type="protein sequence ID" value="RSKR_0000379900.1"/>
    <property type="gene ID" value="RSKR_0000379900"/>
</dbReference>
<protein>
    <submittedName>
        <fullName evidence="2">Aa_trans domain-containing protein</fullName>
    </submittedName>
</protein>
<evidence type="ECO:0000313" key="2">
    <source>
        <dbReference type="WBParaSite" id="RSKR_0000379900.1"/>
    </source>
</evidence>
<reference evidence="2" key="1">
    <citation type="submission" date="2016-11" db="UniProtKB">
        <authorList>
            <consortium name="WormBaseParasite"/>
        </authorList>
    </citation>
    <scope>IDENTIFICATION</scope>
    <source>
        <strain evidence="2">KR3021</strain>
    </source>
</reference>
<accession>A0AC35TRS9</accession>
<evidence type="ECO:0000313" key="1">
    <source>
        <dbReference type="Proteomes" id="UP000095286"/>
    </source>
</evidence>
<proteinExistence type="predicted"/>
<name>A0AC35TRS9_9BILA</name>
<sequence>MNTFNEIEGDPLIEDHVGKRIKTNNSISPEQALISMIKVMMGTGMLSLPLAFKYSGLYLGLLLLTLICFVCTYCCRQLIHSSHQICRVKNLEKMDYANVMRGAVEMGPSWIRNHGYLAKQLVNVNMFIAQIGFCCVYFVFMADNLKQFFDETSTIQLSQSTWIGVLFVPIMGLCLIRHLKYLAPLALMGNVVYIIAVGIVITYLFGNLNPSWSVPAVGRLQDLPLFFGICMFAFEGICVILPIENQMDEPEHFISFTGVLNASCTLVLCVYCCIAYFGYLCFKDGISDTITLNLPNELFYQVIKILFVLCIMVSFPLQLYVPLERIEKFISRKVPEDKQTAAVYLGRVLMVLLTLSLAQIVPHLALIISLVGSFAGTFLALIFPPIISLLCAYGRDDLTKGTWLLNILLMAFGMLGCVTGTYSALRDITAAMLA</sequence>
<organism evidence="1 2">
    <name type="scientific">Rhabditophanes sp. KR3021</name>
    <dbReference type="NCBI Taxonomy" id="114890"/>
    <lineage>
        <taxon>Eukaryota</taxon>
        <taxon>Metazoa</taxon>
        <taxon>Ecdysozoa</taxon>
        <taxon>Nematoda</taxon>
        <taxon>Chromadorea</taxon>
        <taxon>Rhabditida</taxon>
        <taxon>Tylenchina</taxon>
        <taxon>Panagrolaimomorpha</taxon>
        <taxon>Strongyloidoidea</taxon>
        <taxon>Alloionematidae</taxon>
        <taxon>Rhabditophanes</taxon>
    </lineage>
</organism>
<dbReference type="Proteomes" id="UP000095286">
    <property type="component" value="Unplaced"/>
</dbReference>